<dbReference type="InterPro" id="IPR043743">
    <property type="entry name" value="DUF5688"/>
</dbReference>
<dbReference type="EMBL" id="JACRYT010000001">
    <property type="protein sequence ID" value="MBC6678281.1"/>
    <property type="molecule type" value="Genomic_DNA"/>
</dbReference>
<evidence type="ECO:0000313" key="1">
    <source>
        <dbReference type="EMBL" id="MBC6678281.1"/>
    </source>
</evidence>
<organism evidence="1 2">
    <name type="scientific">Zhenpiania hominis</name>
    <dbReference type="NCBI Taxonomy" id="2763644"/>
    <lineage>
        <taxon>Bacteria</taxon>
        <taxon>Bacillati</taxon>
        <taxon>Bacillota</taxon>
        <taxon>Clostridia</taxon>
        <taxon>Peptostreptococcales</taxon>
        <taxon>Anaerovoracaceae</taxon>
        <taxon>Zhenpiania</taxon>
    </lineage>
</organism>
<protein>
    <submittedName>
        <fullName evidence="1">Uncharacterized protein</fullName>
    </submittedName>
</protein>
<dbReference type="Proteomes" id="UP000602647">
    <property type="component" value="Unassembled WGS sequence"/>
</dbReference>
<comment type="caution">
    <text evidence="1">The sequence shown here is derived from an EMBL/GenBank/DDBJ whole genome shotgun (WGS) entry which is preliminary data.</text>
</comment>
<gene>
    <name evidence="1" type="ORF">H9L42_00355</name>
</gene>
<accession>A0A923SPA1</accession>
<proteinExistence type="predicted"/>
<name>A0A923SPA1_9FIRM</name>
<keyword evidence="2" id="KW-1185">Reference proteome</keyword>
<evidence type="ECO:0000313" key="2">
    <source>
        <dbReference type="Proteomes" id="UP000602647"/>
    </source>
</evidence>
<reference evidence="1" key="1">
    <citation type="submission" date="2020-08" db="EMBL/GenBank/DDBJ databases">
        <title>Genome public.</title>
        <authorList>
            <person name="Liu C."/>
            <person name="Sun Q."/>
        </authorList>
    </citation>
    <scope>NUCLEOTIDE SEQUENCE</scope>
    <source>
        <strain evidence="1">BX12</strain>
    </source>
</reference>
<dbReference type="RefSeq" id="WP_187301483.1">
    <property type="nucleotide sequence ID" value="NZ_JACRYT010000001.1"/>
</dbReference>
<dbReference type="Pfam" id="PF18941">
    <property type="entry name" value="DUF5688"/>
    <property type="match status" value="1"/>
</dbReference>
<sequence>MKYEEFKSKVKEELRKQYPDWMIQEKIVYKVNMKKETLMVRPEKAENLAIPNIYLEDFYEIFQQDQDFQKAMQAILYLLQRYTRKIVDPFSQSLKKENIIIELISQKQNQELLRNIPYTPFQDLACVYRYILRQDESGMGTMLLTDDLVKVFSLASEELHDLAMKNTKEKFSFEVMRLSEMLYAVTSATREWGATALIFPETLAFLGEKIKENFYILPTSIHEFMAVPQKDCQVEELLGMLKEGNQTLITKNEFLSSSIYHYDIRTKQLKIVANYDV</sequence>
<dbReference type="AlphaFoldDB" id="A0A923SPA1"/>